<evidence type="ECO:0000259" key="6">
    <source>
        <dbReference type="SMART" id="SM00249"/>
    </source>
</evidence>
<dbReference type="Proteomes" id="UP000008021">
    <property type="component" value="Chromosome 9"/>
</dbReference>
<proteinExistence type="predicted"/>
<dbReference type="AlphaFoldDB" id="A0A0E0ESU9"/>
<dbReference type="GO" id="GO:0009555">
    <property type="term" value="P:pollen development"/>
    <property type="evidence" value="ECO:0007669"/>
    <property type="project" value="EnsemblPlants"/>
</dbReference>
<evidence type="ECO:0000256" key="5">
    <source>
        <dbReference type="ARBA" id="ARBA00023163"/>
    </source>
</evidence>
<dbReference type="PANTHER" id="PTHR46201">
    <property type="entry name" value="PHD FINGER PROTEIN MALE MEIOCYTE DEATH 1-RELATED"/>
    <property type="match status" value="1"/>
</dbReference>
<dbReference type="InterPro" id="IPR057765">
    <property type="entry name" value="MS1-like_ubiquitin"/>
</dbReference>
<keyword evidence="3" id="KW-0862">Zinc</keyword>
<evidence type="ECO:0000256" key="3">
    <source>
        <dbReference type="ARBA" id="ARBA00022833"/>
    </source>
</evidence>
<dbReference type="EnsemblPlants" id="OMERI09G09820.1">
    <property type="protein sequence ID" value="OMERI09G09820.1"/>
    <property type="gene ID" value="OMERI09G09820"/>
</dbReference>
<dbReference type="CDD" id="cd15556">
    <property type="entry name" value="PHD_MMD1_like"/>
    <property type="match status" value="1"/>
</dbReference>
<name>A0A0E0ESU9_9ORYZ</name>
<dbReference type="InterPro" id="IPR011011">
    <property type="entry name" value="Znf_FYVE_PHD"/>
</dbReference>
<organism evidence="7">
    <name type="scientific">Oryza meridionalis</name>
    <dbReference type="NCBI Taxonomy" id="40149"/>
    <lineage>
        <taxon>Eukaryota</taxon>
        <taxon>Viridiplantae</taxon>
        <taxon>Streptophyta</taxon>
        <taxon>Embryophyta</taxon>
        <taxon>Tracheophyta</taxon>
        <taxon>Spermatophyta</taxon>
        <taxon>Magnoliopsida</taxon>
        <taxon>Liliopsida</taxon>
        <taxon>Poales</taxon>
        <taxon>Poaceae</taxon>
        <taxon>BOP clade</taxon>
        <taxon>Oryzoideae</taxon>
        <taxon>Oryzeae</taxon>
        <taxon>Oryzinae</taxon>
        <taxon>Oryza</taxon>
    </lineage>
</organism>
<dbReference type="eggNOG" id="KOG1844">
    <property type="taxonomic scope" value="Eukaryota"/>
</dbReference>
<evidence type="ECO:0000256" key="4">
    <source>
        <dbReference type="ARBA" id="ARBA00023015"/>
    </source>
</evidence>
<dbReference type="Gene3D" id="3.30.40.10">
    <property type="entry name" value="Zinc/RING finger domain, C3HC4 (zinc finger)"/>
    <property type="match status" value="1"/>
</dbReference>
<sequence length="686" mass="74191">MAAKMVISLGSSRRRKRGEMLFRFEAFCQPGYPANFAGGGGFRDNVRTLLGFAHLEAGVHGETKCWSFQLELHRHPPTVVRLFVVEEEVAASPHRQCHLCRHIGWGRHLICSKRYHFLLPRRESAAEADGLCFAINHGGGAEKASSKGTTAAAAAANSSRGHLLHGVVHLNGYGHLVALHGLEGGSDFVSGHQIMDLWDRICSALHVRTVSLVDTARKGHMELRLLHGVAYGETWFGRWGYRYGRPSYGVALPSYRQSLHALGSMPLCVLVPHLSCFSQELPMVVTKYQAISGHKLLSLGDLLRFMLELRARLPATSITAMDYRGIMSEASCRWSAKRVDMAARAVVDALRRAEPAARWVTRQEVRDAARAYIGDTGLLDFVLKSLGNHIVGNYVVRRTMNPVTKVLEYCLEDVSSVLPAVAAGGGGVPAQGKMRVRFQLTRAQLMRDLVHLYRHVLKEPSQALTGGAFGAIPVAVRMVLDIKHFVKDYHEGLAAASSNGGGGFGHPHINLCCTLLVSNGSPELAPPYETVTLPAHATVGELKWEAQRVFSEMYLGLRSFTADSVVGVGADQEGLPVLGLVDVGSAVVVQGSVGEQINGEDHERKEEAAAAAAVCEGSGGGGGGERVVDCACGAVDEDGERMACCDICEAWQHTRCAGIADTEDAPHVFLCSRCDNDVVSFPSFNC</sequence>
<dbReference type="SUPFAM" id="SSF57903">
    <property type="entry name" value="FYVE/PHD zinc finger"/>
    <property type="match status" value="1"/>
</dbReference>
<evidence type="ECO:0000313" key="7">
    <source>
        <dbReference type="EnsemblPlants" id="OMERI09G09820.1"/>
    </source>
</evidence>
<dbReference type="Pfam" id="PF25874">
    <property type="entry name" value="WHD_plant_repro"/>
    <property type="match status" value="1"/>
</dbReference>
<dbReference type="PROSITE" id="PS01359">
    <property type="entry name" value="ZF_PHD_1"/>
    <property type="match status" value="1"/>
</dbReference>
<dbReference type="GO" id="GO:0043068">
    <property type="term" value="P:positive regulation of programmed cell death"/>
    <property type="evidence" value="ECO:0007669"/>
    <property type="project" value="EnsemblPlants"/>
</dbReference>
<dbReference type="InterPro" id="IPR019786">
    <property type="entry name" value="Zinc_finger_PHD-type_CS"/>
</dbReference>
<keyword evidence="8" id="KW-1185">Reference proteome</keyword>
<accession>A0A0E0ESU9</accession>
<keyword evidence="4" id="KW-0805">Transcription regulation</keyword>
<dbReference type="Pfam" id="PF00628">
    <property type="entry name" value="PHD"/>
    <property type="match status" value="1"/>
</dbReference>
<reference evidence="7" key="1">
    <citation type="submission" date="2015-04" db="UniProtKB">
        <authorList>
            <consortium name="EnsemblPlants"/>
        </authorList>
    </citation>
    <scope>IDENTIFICATION</scope>
</reference>
<dbReference type="SMART" id="SM00249">
    <property type="entry name" value="PHD"/>
    <property type="match status" value="1"/>
</dbReference>
<dbReference type="InterPro" id="IPR058054">
    <property type="entry name" value="Znf_MS1-like"/>
</dbReference>
<dbReference type="InterPro" id="IPR013083">
    <property type="entry name" value="Znf_RING/FYVE/PHD"/>
</dbReference>
<dbReference type="STRING" id="40149.A0A0E0ESU9"/>
<dbReference type="PROSITE" id="PS01306">
    <property type="entry name" value="UPF0054"/>
    <property type="match status" value="1"/>
</dbReference>
<reference evidence="7" key="2">
    <citation type="submission" date="2018-05" db="EMBL/GenBank/DDBJ databases">
        <title>OmerRS3 (Oryza meridionalis Reference Sequence Version 3).</title>
        <authorList>
            <person name="Zhang J."/>
            <person name="Kudrna D."/>
            <person name="Lee S."/>
            <person name="Talag J."/>
            <person name="Welchert J."/>
            <person name="Wing R.A."/>
        </authorList>
    </citation>
    <scope>NUCLEOTIDE SEQUENCE [LARGE SCALE GENOMIC DNA]</scope>
    <source>
        <strain evidence="7">cv. OR44</strain>
    </source>
</reference>
<evidence type="ECO:0000256" key="1">
    <source>
        <dbReference type="ARBA" id="ARBA00022723"/>
    </source>
</evidence>
<dbReference type="Gramene" id="OMERI09G09820.1">
    <property type="protein sequence ID" value="OMERI09G09820.1"/>
    <property type="gene ID" value="OMERI09G09820"/>
</dbReference>
<dbReference type="InterPro" id="IPR001965">
    <property type="entry name" value="Znf_PHD"/>
</dbReference>
<dbReference type="InterPro" id="IPR019787">
    <property type="entry name" value="Znf_PHD-finger"/>
</dbReference>
<protein>
    <recommendedName>
        <fullName evidence="6">Zinc finger PHD-type domain-containing protein</fullName>
    </recommendedName>
</protein>
<evidence type="ECO:0000256" key="2">
    <source>
        <dbReference type="ARBA" id="ARBA00022771"/>
    </source>
</evidence>
<keyword evidence="2" id="KW-0863">Zinc-finger</keyword>
<feature type="domain" description="Zinc finger PHD-type" evidence="6">
    <location>
        <begin position="629"/>
        <end position="675"/>
    </location>
</feature>
<keyword evidence="5" id="KW-0804">Transcription</keyword>
<dbReference type="GO" id="GO:0008270">
    <property type="term" value="F:zinc ion binding"/>
    <property type="evidence" value="ECO:0007669"/>
    <property type="project" value="UniProtKB-KW"/>
</dbReference>
<dbReference type="InterPro" id="IPR059080">
    <property type="entry name" value="WHD_PTC1"/>
</dbReference>
<dbReference type="HOGENOM" id="CLU_012141_0_0_1"/>
<dbReference type="PANTHER" id="PTHR46201:SF1">
    <property type="entry name" value="PHD FINGER PROTEIN MALE STERILITY 1"/>
    <property type="match status" value="1"/>
</dbReference>
<keyword evidence="1" id="KW-0479">Metal-binding</keyword>
<evidence type="ECO:0000313" key="8">
    <source>
        <dbReference type="Proteomes" id="UP000008021"/>
    </source>
</evidence>
<dbReference type="InterPro" id="IPR020549">
    <property type="entry name" value="YbeY_CS"/>
</dbReference>
<dbReference type="Pfam" id="PF25565">
    <property type="entry name" value="Ubiquitin_At1g33420"/>
    <property type="match status" value="1"/>
</dbReference>